<dbReference type="RefSeq" id="WP_338049570.1">
    <property type="nucleotide sequence ID" value="NZ_FNTL01000004.1"/>
</dbReference>
<gene>
    <name evidence="2" type="ORF">SAMN04490220_4055</name>
</gene>
<dbReference type="EMBL" id="FNTL01000004">
    <property type="protein sequence ID" value="SED28147.1"/>
    <property type="molecule type" value="Genomic_DNA"/>
</dbReference>
<name>A0A1H4ZDV2_RHOJO</name>
<feature type="region of interest" description="Disordered" evidence="1">
    <location>
        <begin position="1"/>
        <end position="20"/>
    </location>
</feature>
<evidence type="ECO:0000313" key="3">
    <source>
        <dbReference type="Proteomes" id="UP000183407"/>
    </source>
</evidence>
<dbReference type="Proteomes" id="UP000183407">
    <property type="component" value="Unassembled WGS sequence"/>
</dbReference>
<protein>
    <recommendedName>
        <fullName evidence="4">Dihydrodiol dehydrogenase</fullName>
    </recommendedName>
</protein>
<reference evidence="3" key="1">
    <citation type="submission" date="2016-10" db="EMBL/GenBank/DDBJ databases">
        <authorList>
            <person name="Varghese N."/>
        </authorList>
    </citation>
    <scope>NUCLEOTIDE SEQUENCE [LARGE SCALE GENOMIC DNA]</scope>
    <source>
        <strain evidence="3">DSM 44719</strain>
    </source>
</reference>
<organism evidence="2 3">
    <name type="scientific">Rhodococcus jostii</name>
    <dbReference type="NCBI Taxonomy" id="132919"/>
    <lineage>
        <taxon>Bacteria</taxon>
        <taxon>Bacillati</taxon>
        <taxon>Actinomycetota</taxon>
        <taxon>Actinomycetes</taxon>
        <taxon>Mycobacteriales</taxon>
        <taxon>Nocardiaceae</taxon>
        <taxon>Rhodococcus</taxon>
    </lineage>
</organism>
<sequence length="104" mass="11473">MTVPCTRTQGDSPAPNAGDGTVAAEFTVVNEFTAVRVRKILTRNGQRLEITSLRLDHRIRLDALALEGLSWQNEDTISAYLDQPFGPEDAPTPPIGRENNQCCY</sequence>
<evidence type="ECO:0000313" key="2">
    <source>
        <dbReference type="EMBL" id="SED28147.1"/>
    </source>
</evidence>
<feature type="compositionally biased region" description="Polar residues" evidence="1">
    <location>
        <begin position="1"/>
        <end position="11"/>
    </location>
</feature>
<feature type="region of interest" description="Disordered" evidence="1">
    <location>
        <begin position="83"/>
        <end position="104"/>
    </location>
</feature>
<evidence type="ECO:0000256" key="1">
    <source>
        <dbReference type="SAM" id="MobiDB-lite"/>
    </source>
</evidence>
<proteinExistence type="predicted"/>
<dbReference type="AlphaFoldDB" id="A0A1H4ZDV2"/>
<accession>A0A1H4ZDV2</accession>
<evidence type="ECO:0008006" key="4">
    <source>
        <dbReference type="Google" id="ProtNLM"/>
    </source>
</evidence>